<evidence type="ECO:0000313" key="3">
    <source>
        <dbReference type="Proteomes" id="UP001378960"/>
    </source>
</evidence>
<evidence type="ECO:0000256" key="1">
    <source>
        <dbReference type="SAM" id="MobiDB-lite"/>
    </source>
</evidence>
<organism evidence="2 3">
    <name type="scientific">Pichia kluyveri</name>
    <name type="common">Yeast</name>
    <dbReference type="NCBI Taxonomy" id="36015"/>
    <lineage>
        <taxon>Eukaryota</taxon>
        <taxon>Fungi</taxon>
        <taxon>Dikarya</taxon>
        <taxon>Ascomycota</taxon>
        <taxon>Saccharomycotina</taxon>
        <taxon>Pichiomycetes</taxon>
        <taxon>Pichiales</taxon>
        <taxon>Pichiaceae</taxon>
        <taxon>Pichia</taxon>
    </lineage>
</organism>
<proteinExistence type="predicted"/>
<protein>
    <submittedName>
        <fullName evidence="2">Uncharacterized protein</fullName>
    </submittedName>
</protein>
<evidence type="ECO:0000313" key="2">
    <source>
        <dbReference type="EMBL" id="GMM48937.1"/>
    </source>
</evidence>
<accession>A0AAV5RD87</accession>
<dbReference type="Proteomes" id="UP001378960">
    <property type="component" value="Unassembled WGS sequence"/>
</dbReference>
<dbReference type="AlphaFoldDB" id="A0AAV5RD87"/>
<feature type="region of interest" description="Disordered" evidence="1">
    <location>
        <begin position="164"/>
        <end position="194"/>
    </location>
</feature>
<feature type="compositionally biased region" description="Basic residues" evidence="1">
    <location>
        <begin position="180"/>
        <end position="194"/>
    </location>
</feature>
<reference evidence="2 3" key="1">
    <citation type="journal article" date="2023" name="Elife">
        <title>Identification of key yeast species and microbe-microbe interactions impacting larval growth of Drosophila in the wild.</title>
        <authorList>
            <person name="Mure A."/>
            <person name="Sugiura Y."/>
            <person name="Maeda R."/>
            <person name="Honda K."/>
            <person name="Sakurai N."/>
            <person name="Takahashi Y."/>
            <person name="Watada M."/>
            <person name="Katoh T."/>
            <person name="Gotoh A."/>
            <person name="Gotoh Y."/>
            <person name="Taniguchi I."/>
            <person name="Nakamura K."/>
            <person name="Hayashi T."/>
            <person name="Katayama T."/>
            <person name="Uemura T."/>
            <person name="Hattori Y."/>
        </authorList>
    </citation>
    <scope>NUCLEOTIDE SEQUENCE [LARGE SCALE GENOMIC DNA]</scope>
    <source>
        <strain evidence="2 3">PK-24</strain>
    </source>
</reference>
<keyword evidence="3" id="KW-1185">Reference proteome</keyword>
<comment type="caution">
    <text evidence="2">The sequence shown here is derived from an EMBL/GenBank/DDBJ whole genome shotgun (WGS) entry which is preliminary data.</text>
</comment>
<sequence length="194" mass="22363">MRAKDRKQYIGSDEENSFIEEIMPFLEGDLNKLYAVNPYSRFSIKEESRLFDIVEVCWAEMGFDEDQIPDWFDYMDNRDEHIELMTKKTQQQKESLKQTFLEMESEIGGCRFLINFVERLNNEIRKKPEPKPQVVKVIKTAAKVKTTKSEAAAKAKVTKSKTVAKSKTATKAKTTTAKVTKPKVTKKTTKPIKA</sequence>
<dbReference type="EMBL" id="BTGB01000009">
    <property type="protein sequence ID" value="GMM48937.1"/>
    <property type="molecule type" value="Genomic_DNA"/>
</dbReference>
<gene>
    <name evidence="2" type="ORF">DAPK24_055350</name>
</gene>
<name>A0AAV5RD87_PICKL</name>